<feature type="signal peptide" evidence="4">
    <location>
        <begin position="1"/>
        <end position="21"/>
    </location>
</feature>
<feature type="compositionally biased region" description="Acidic residues" evidence="2">
    <location>
        <begin position="2147"/>
        <end position="2156"/>
    </location>
</feature>
<gene>
    <name evidence="5" type="ORF">AB675_6010</name>
</gene>
<feature type="region of interest" description="Disordered" evidence="2">
    <location>
        <begin position="940"/>
        <end position="1041"/>
    </location>
</feature>
<feature type="compositionally biased region" description="Polar residues" evidence="2">
    <location>
        <begin position="1556"/>
        <end position="1591"/>
    </location>
</feature>
<feature type="compositionally biased region" description="Polar residues" evidence="2">
    <location>
        <begin position="697"/>
        <end position="707"/>
    </location>
</feature>
<feature type="transmembrane region" description="Helical" evidence="3">
    <location>
        <begin position="273"/>
        <end position="296"/>
    </location>
</feature>
<feature type="compositionally biased region" description="Basic residues" evidence="2">
    <location>
        <begin position="2108"/>
        <end position="2119"/>
    </location>
</feature>
<feature type="region of interest" description="Disordered" evidence="2">
    <location>
        <begin position="1262"/>
        <end position="1334"/>
    </location>
</feature>
<evidence type="ECO:0000313" key="6">
    <source>
        <dbReference type="Proteomes" id="UP000038010"/>
    </source>
</evidence>
<dbReference type="GeneID" id="28738150"/>
<feature type="compositionally biased region" description="Basic and acidic residues" evidence="2">
    <location>
        <begin position="1832"/>
        <end position="1841"/>
    </location>
</feature>
<feature type="compositionally biased region" description="Polar residues" evidence="2">
    <location>
        <begin position="579"/>
        <end position="589"/>
    </location>
</feature>
<keyword evidence="3" id="KW-0472">Membrane</keyword>
<feature type="compositionally biased region" description="Polar residues" evidence="2">
    <location>
        <begin position="748"/>
        <end position="762"/>
    </location>
</feature>
<evidence type="ECO:0000313" key="5">
    <source>
        <dbReference type="EMBL" id="KPI36895.1"/>
    </source>
</evidence>
<feature type="compositionally biased region" description="Low complexity" evidence="2">
    <location>
        <begin position="987"/>
        <end position="1001"/>
    </location>
</feature>
<feature type="compositionally biased region" description="Polar residues" evidence="2">
    <location>
        <begin position="794"/>
        <end position="809"/>
    </location>
</feature>
<evidence type="ECO:0000256" key="1">
    <source>
        <dbReference type="SAM" id="Coils"/>
    </source>
</evidence>
<dbReference type="RefSeq" id="XP_017996858.1">
    <property type="nucleotide sequence ID" value="XM_018146270.1"/>
</dbReference>
<feature type="region of interest" description="Disordered" evidence="2">
    <location>
        <begin position="1376"/>
        <end position="1469"/>
    </location>
</feature>
<evidence type="ECO:0000256" key="2">
    <source>
        <dbReference type="SAM" id="MobiDB-lite"/>
    </source>
</evidence>
<feature type="compositionally biased region" description="Low complexity" evidence="2">
    <location>
        <begin position="711"/>
        <end position="727"/>
    </location>
</feature>
<dbReference type="STRING" id="1664694.A0A0N1H4F0"/>
<feature type="compositionally biased region" description="Polar residues" evidence="2">
    <location>
        <begin position="646"/>
        <end position="683"/>
    </location>
</feature>
<feature type="region of interest" description="Disordered" evidence="2">
    <location>
        <begin position="579"/>
        <end position="734"/>
    </location>
</feature>
<feature type="transmembrane region" description="Helical" evidence="3">
    <location>
        <begin position="28"/>
        <end position="45"/>
    </location>
</feature>
<evidence type="ECO:0000256" key="4">
    <source>
        <dbReference type="SAM" id="SignalP"/>
    </source>
</evidence>
<comment type="caution">
    <text evidence="5">The sequence shown here is derived from an EMBL/GenBank/DDBJ whole genome shotgun (WGS) entry which is preliminary data.</text>
</comment>
<feature type="compositionally biased region" description="Low complexity" evidence="2">
    <location>
        <begin position="1935"/>
        <end position="1950"/>
    </location>
</feature>
<accession>A0A0N1H4F0</accession>
<feature type="compositionally biased region" description="Pro residues" evidence="2">
    <location>
        <begin position="1294"/>
        <end position="1318"/>
    </location>
</feature>
<reference evidence="5 6" key="1">
    <citation type="submission" date="2015-06" db="EMBL/GenBank/DDBJ databases">
        <title>Draft genome of the ant-associated black yeast Phialophora attae CBS 131958.</title>
        <authorList>
            <person name="Moreno L.F."/>
            <person name="Stielow B.J."/>
            <person name="de Hoog S."/>
            <person name="Vicente V.A."/>
            <person name="Weiss V.A."/>
            <person name="de Vries M."/>
            <person name="Cruz L.M."/>
            <person name="Souza E.M."/>
        </authorList>
    </citation>
    <scope>NUCLEOTIDE SEQUENCE [LARGE SCALE GENOMIC DNA]</scope>
    <source>
        <strain evidence="5 6">CBS 131958</strain>
    </source>
</reference>
<feature type="compositionally biased region" description="Low complexity" evidence="2">
    <location>
        <begin position="1141"/>
        <end position="1151"/>
    </location>
</feature>
<keyword evidence="6" id="KW-1185">Reference proteome</keyword>
<feature type="compositionally biased region" description="Basic and acidic residues" evidence="2">
    <location>
        <begin position="957"/>
        <end position="967"/>
    </location>
</feature>
<feature type="compositionally biased region" description="Low complexity" evidence="2">
    <location>
        <begin position="1851"/>
        <end position="1863"/>
    </location>
</feature>
<feature type="compositionally biased region" description="Low complexity" evidence="2">
    <location>
        <begin position="1894"/>
        <end position="1909"/>
    </location>
</feature>
<organism evidence="5 6">
    <name type="scientific">Cyphellophora attinorum</name>
    <dbReference type="NCBI Taxonomy" id="1664694"/>
    <lineage>
        <taxon>Eukaryota</taxon>
        <taxon>Fungi</taxon>
        <taxon>Dikarya</taxon>
        <taxon>Ascomycota</taxon>
        <taxon>Pezizomycotina</taxon>
        <taxon>Eurotiomycetes</taxon>
        <taxon>Chaetothyriomycetidae</taxon>
        <taxon>Chaetothyriales</taxon>
        <taxon>Cyphellophoraceae</taxon>
        <taxon>Cyphellophora</taxon>
    </lineage>
</organism>
<feature type="chain" id="PRO_5005872987" evidence="4">
    <location>
        <begin position="22"/>
        <end position="2156"/>
    </location>
</feature>
<feature type="compositionally biased region" description="Low complexity" evidence="2">
    <location>
        <begin position="1085"/>
        <end position="1101"/>
    </location>
</feature>
<feature type="compositionally biased region" description="Polar residues" evidence="2">
    <location>
        <begin position="1514"/>
        <end position="1523"/>
    </location>
</feature>
<feature type="transmembrane region" description="Helical" evidence="3">
    <location>
        <begin position="317"/>
        <end position="338"/>
    </location>
</feature>
<feature type="region of interest" description="Disordered" evidence="2">
    <location>
        <begin position="1056"/>
        <end position="1220"/>
    </location>
</feature>
<sequence>MKFAILLTALLALLNIVAVDALTWKEVAINALGCAGFYGAVAAVYPPARQWPRLAFDSVSNVDLNPANYMYPPSTPIITVEAICASDDALLAKISCLPSSEKDIAWPTCELDEFKPANATEGNTLPPAKRYKLVERLRFLSRTPFEGGFPFAITSIRSAHENGSKMGRQLWKLRYDTTIWCCAATPAIYICLQSIYGNQGQGQAGNGPSFLAFLRLKFGAIGSWIWNVFLGTLLHYGFFAPLRLARDIALWLWSLPGRSVRACLRLARGCRNIAVAAAAATAVAVVGLLESVAVVVGSYLPSKDNILALFSLMKRGVIWLFASASWMLMPLFHGFIWLCGNLAWGTLTAVKVVFRALLEIWDDRRQTIEKKVKELVKKFEELANIKVAKEETAKLQIKAKLDQLEIDFADLKTAHKKKLADLKTDHKKEVADLKASIKKGDDMMNKLRWDTDDCEAQLTQKDEELKEKDAQIKEKDAQINTMQRGMKNLNSRIRDQDSEAVKKIGRVEQLEKELRDAKASKPVITQIDGKSSTFVSPAKTKFVAPAAAEVATQGSASVVSGAVSHALVFTKPSFQSLQAVGHGTSTAGPSQRADTKKPKPVSSQPAVTGDDAPSEVPIAGKVVPSQRRNTRNDLPRQRLARVAAFSSKSAGPKTTKSSQKPVTDKTAPSQPAATKETAPSQPLATKVAAVEPRTVESKSMSDMSSTPKPAAPQVTSQAAQTSQPTTVKAAGQAVESSQPAIFPVSNEVEQNTQSNTATSPSEAASVPESDAPTAPGNVAEASPSGAQEVVCEAASSSTQANGYTPSTTVKESEPAVDALRIALPHKTLADSKHVSWRQFPPRSSPPPWLYLSKAELEEQVQQRHEAEEQRLTYDADLYALESAMEAIAMSPKADSFPAPMPAAVSLATESNVGSTQQDPIDLTGSDDAAPDAMVVDAVVPSTPTAPSNAPAQPEILSIDKGKGRDESAPALAIAAPSETMEVDSDDSISSSPPGPEIAAPSTAPQVDMTDDFDTDSPIKPVIAAPPTAAQPGPGTGFSGENFARMTFFGGGTSNAAASTVQSPATQPAFSFPSAPGTGFGGFGGHTSATSSGSSQLSTFGGATQSQTASQPEPPSSAAFKFGLTPRTTWFATTPKADKPSPTETQPAQPAPTFSPSGVGTLSSATAPGISQSTTFGSMAPQAAPLPTAQWNNSASTSVPSSQPGTSGTPQSQPATRSSLPWGRAERARMLNRAKSSASSSQPMQVPDLGVLDFDSANVTGPALASSAHQSTTTSVADHSSAGDDVEVMDAPPVAAAPPPPPPPSAPMVQPPPPPPPSNAPEVEMGADDELISPMPESARLAVPPSSLVPEVQVASAPTSTVTLPGLVYLSDPEFSTANAATSDTPGAQMDADDGTISPLPQSAVLAPPPPSLVPETQTISAPAPTSTLSEIGNSIASANSTTGAPSTTVRPGLENVTPAPTNSDPSGAAAFSVAPSATYIKQGLNNGKPMLVKKPKADPNAMFAKKKTKPVFPSSVQPTSTAGPSAVSRPAQSTSNAPTQNTNDDLVLANRPGGSRASSNTLGSGTSAAIPNRTGTAMDTDSIPPATSTTAHLPPASPIQNPKKSKDVHDPQSGPSTAPVRGATQAPPLVPPTSIQVPQRAVNAVRTAQGSMVPRPLILTPQSWHDAAIANAAMVLFGGTNGTYLLYQEPGDFTFSLMGAIVESWNNQHGHRNGMPLDYVDFLGVWENNELGNGFAKDPRNLPPGWSTTGPDGGQLRRFGGMLEDALMFLLRWRWPRSMNRPRIVYVSNNGFSANYFDTKPPKNEDGVTDALVFVVCDSVADDALWYAASARERNVEHSGEQGRPPRYIGSDDNPPSSGPDLGSSGGAGSGGGPSDTAAGKKPEIGDPYSHTHGQGASAQGPGQSYQASDSFSNVYDAQDSMPMDTNDLIHDGIATNQPAPAPAPTGTTPRGTYYNNLTGRTEPIPEGFHIDNAWGHLTADGSYWDGLAECEVPNGYYYDRSVGLAIPVPVGFYLDQSGELHRNEFLPDSELPAPANPIDVGYGPAVLIRPPPPQLRATAPPITEAQRKREATRVAAEHDPLVTGSMYQDEGGEGQMERADAATMARRNIKIPKGKSKVARAAAAADADTQRKLMEETKQAGLPPEYESDEESEEE</sequence>
<feature type="region of interest" description="Disordered" evidence="2">
    <location>
        <begin position="1493"/>
        <end position="1635"/>
    </location>
</feature>
<feature type="compositionally biased region" description="Polar residues" evidence="2">
    <location>
        <begin position="1415"/>
        <end position="1449"/>
    </location>
</feature>
<feature type="compositionally biased region" description="Basic and acidic residues" evidence="2">
    <location>
        <begin position="2129"/>
        <end position="2139"/>
    </location>
</feature>
<feature type="region of interest" description="Disordered" evidence="2">
    <location>
        <begin position="1832"/>
        <end position="1952"/>
    </location>
</feature>
<feature type="region of interest" description="Disordered" evidence="2">
    <location>
        <begin position="2107"/>
        <end position="2156"/>
    </location>
</feature>
<dbReference type="VEuPathDB" id="FungiDB:AB675_6010"/>
<feature type="compositionally biased region" description="Low complexity" evidence="2">
    <location>
        <begin position="940"/>
        <end position="953"/>
    </location>
</feature>
<dbReference type="EMBL" id="LFJN01000027">
    <property type="protein sequence ID" value="KPI36895.1"/>
    <property type="molecule type" value="Genomic_DNA"/>
</dbReference>
<name>A0A0N1H4F0_9EURO</name>
<evidence type="ECO:0000256" key="3">
    <source>
        <dbReference type="SAM" id="Phobius"/>
    </source>
</evidence>
<feature type="coiled-coil region" evidence="1">
    <location>
        <begin position="358"/>
        <end position="414"/>
    </location>
</feature>
<feature type="compositionally biased region" description="Polar residues" evidence="2">
    <location>
        <begin position="1530"/>
        <end position="1544"/>
    </location>
</feature>
<keyword evidence="3" id="KW-0812">Transmembrane</keyword>
<feature type="coiled-coil region" evidence="1">
    <location>
        <begin position="458"/>
        <end position="520"/>
    </location>
</feature>
<feature type="compositionally biased region" description="Polar residues" evidence="2">
    <location>
        <begin position="1056"/>
        <end position="1068"/>
    </location>
</feature>
<feature type="region of interest" description="Disordered" evidence="2">
    <location>
        <begin position="748"/>
        <end position="811"/>
    </location>
</feature>
<feature type="compositionally biased region" description="Polar residues" evidence="2">
    <location>
        <begin position="1188"/>
        <end position="1218"/>
    </location>
</feature>
<keyword evidence="3" id="KW-1133">Transmembrane helix</keyword>
<keyword evidence="4" id="KW-0732">Signal</keyword>
<feature type="compositionally biased region" description="Polar residues" evidence="2">
    <location>
        <begin position="1266"/>
        <end position="1277"/>
    </location>
</feature>
<feature type="compositionally biased region" description="Polar residues" evidence="2">
    <location>
        <begin position="1376"/>
        <end position="1385"/>
    </location>
</feature>
<protein>
    <submittedName>
        <fullName evidence="5">Uncharacterized protein</fullName>
    </submittedName>
</protein>
<feature type="compositionally biased region" description="Polar residues" evidence="2">
    <location>
        <begin position="1153"/>
        <end position="1176"/>
    </location>
</feature>
<feature type="compositionally biased region" description="Gly residues" evidence="2">
    <location>
        <begin position="1864"/>
        <end position="1874"/>
    </location>
</feature>
<proteinExistence type="predicted"/>
<feature type="transmembrane region" description="Helical" evidence="3">
    <location>
        <begin position="216"/>
        <end position="236"/>
    </location>
</feature>
<dbReference type="Proteomes" id="UP000038010">
    <property type="component" value="Unassembled WGS sequence"/>
</dbReference>
<keyword evidence="1" id="KW-0175">Coiled coil</keyword>